<comment type="subcellular location">
    <subcellularLocation>
        <location evidence="1 7">Secreted</location>
    </subcellularLocation>
</comment>
<feature type="chain" id="PRO_5027135837" description="Epidermal patterning factor-like protein" evidence="7">
    <location>
        <begin position="22"/>
        <end position="130"/>
    </location>
</feature>
<dbReference type="EMBL" id="AUSU01006203">
    <property type="protein sequence ID" value="EPS62349.1"/>
    <property type="molecule type" value="Genomic_DNA"/>
</dbReference>
<evidence type="ECO:0000256" key="5">
    <source>
        <dbReference type="ARBA" id="ARBA00022729"/>
    </source>
</evidence>
<evidence type="ECO:0000256" key="4">
    <source>
        <dbReference type="ARBA" id="ARBA00022525"/>
    </source>
</evidence>
<gene>
    <name evidence="8" type="ORF">M569_12442</name>
</gene>
<dbReference type="PANTHER" id="PTHR33109:SF7">
    <property type="entry name" value="EPIDERMAL PATTERNING FACTOR-LIKE PROTEIN 2"/>
    <property type="match status" value="1"/>
</dbReference>
<dbReference type="AlphaFoldDB" id="S8C6I7"/>
<evidence type="ECO:0000256" key="6">
    <source>
        <dbReference type="ARBA" id="ARBA00023157"/>
    </source>
</evidence>
<evidence type="ECO:0000256" key="1">
    <source>
        <dbReference type="ARBA" id="ARBA00004613"/>
    </source>
</evidence>
<feature type="signal peptide" evidence="7">
    <location>
        <begin position="1"/>
        <end position="21"/>
    </location>
</feature>
<organism evidence="8 9">
    <name type="scientific">Genlisea aurea</name>
    <dbReference type="NCBI Taxonomy" id="192259"/>
    <lineage>
        <taxon>Eukaryota</taxon>
        <taxon>Viridiplantae</taxon>
        <taxon>Streptophyta</taxon>
        <taxon>Embryophyta</taxon>
        <taxon>Tracheophyta</taxon>
        <taxon>Spermatophyta</taxon>
        <taxon>Magnoliopsida</taxon>
        <taxon>eudicotyledons</taxon>
        <taxon>Gunneridae</taxon>
        <taxon>Pentapetalae</taxon>
        <taxon>asterids</taxon>
        <taxon>lamiids</taxon>
        <taxon>Lamiales</taxon>
        <taxon>Lentibulariaceae</taxon>
        <taxon>Genlisea</taxon>
    </lineage>
</organism>
<accession>S8C6I7</accession>
<dbReference type="PANTHER" id="PTHR33109">
    <property type="entry name" value="EPIDERMAL PATTERNING FACTOR-LIKE PROTEIN 4"/>
    <property type="match status" value="1"/>
</dbReference>
<evidence type="ECO:0000256" key="3">
    <source>
        <dbReference type="ARBA" id="ARBA00022473"/>
    </source>
</evidence>
<keyword evidence="4 7" id="KW-0964">Secreted</keyword>
<reference evidence="8 9" key="1">
    <citation type="journal article" date="2013" name="BMC Genomics">
        <title>The miniature genome of a carnivorous plant Genlisea aurea contains a low number of genes and short non-coding sequences.</title>
        <authorList>
            <person name="Leushkin E.V."/>
            <person name="Sutormin R.A."/>
            <person name="Nabieva E.R."/>
            <person name="Penin A.A."/>
            <person name="Kondrashov A.S."/>
            <person name="Logacheva M.D."/>
        </authorList>
    </citation>
    <scope>NUCLEOTIDE SEQUENCE [LARGE SCALE GENOMIC DNA]</scope>
</reference>
<dbReference type="OrthoDB" id="614712at2759"/>
<dbReference type="GO" id="GO:0005576">
    <property type="term" value="C:extracellular region"/>
    <property type="evidence" value="ECO:0007669"/>
    <property type="project" value="UniProtKB-SubCell"/>
</dbReference>
<evidence type="ECO:0000313" key="9">
    <source>
        <dbReference type="Proteomes" id="UP000015453"/>
    </source>
</evidence>
<comment type="similarity">
    <text evidence="2 7">Belongs to the plant cysteine rich small secretory peptide family. Epidermal patterning factor subfamily.</text>
</comment>
<evidence type="ECO:0000256" key="7">
    <source>
        <dbReference type="RuleBase" id="RU367102"/>
    </source>
</evidence>
<dbReference type="Pfam" id="PF17181">
    <property type="entry name" value="EPF"/>
    <property type="match status" value="1"/>
</dbReference>
<comment type="function">
    <text evidence="7">Controls stomatal patterning.</text>
</comment>
<dbReference type="GO" id="GO:0010052">
    <property type="term" value="P:guard cell differentiation"/>
    <property type="evidence" value="ECO:0007669"/>
    <property type="project" value="UniProtKB-UniRule"/>
</dbReference>
<proteinExistence type="inferred from homology"/>
<keyword evidence="3 7" id="KW-0217">Developmental protein</keyword>
<name>S8C6I7_9LAMI</name>
<sequence length="130" mass="14161">MNVICGRRFAVSILLLAISSSSQIGILHSQGRVFRRPENGFPKRLDEDSKLILRAQIGSRPPRCDRRCSGCTHCEAVQVPTNPQPYRPMNPAAASSVPAIASARGGDGDGFSNYKPMSWKCKCGNTIFNP</sequence>
<keyword evidence="5 7" id="KW-0732">Signal</keyword>
<protein>
    <recommendedName>
        <fullName evidence="7">Epidermal patterning factor-like protein</fullName>
    </recommendedName>
</protein>
<evidence type="ECO:0000313" key="8">
    <source>
        <dbReference type="EMBL" id="EPS62349.1"/>
    </source>
</evidence>
<keyword evidence="9" id="KW-1185">Reference proteome</keyword>
<dbReference type="InterPro" id="IPR039455">
    <property type="entry name" value="EPFL"/>
</dbReference>
<comment type="caution">
    <text evidence="8">The sequence shown here is derived from an EMBL/GenBank/DDBJ whole genome shotgun (WGS) entry which is preliminary data.</text>
</comment>
<keyword evidence="6" id="KW-1015">Disulfide bond</keyword>
<evidence type="ECO:0000256" key="2">
    <source>
        <dbReference type="ARBA" id="ARBA00008127"/>
    </source>
</evidence>
<dbReference type="Proteomes" id="UP000015453">
    <property type="component" value="Unassembled WGS sequence"/>
</dbReference>